<name>A0AAN6JVS8_9PEZI</name>
<feature type="region of interest" description="Disordered" evidence="1">
    <location>
        <begin position="1"/>
        <end position="51"/>
    </location>
</feature>
<keyword evidence="3" id="KW-1185">Reference proteome</keyword>
<sequence length="75" mass="7620">SAKKNIQAKQTGIGAAGGSIDASGGQGATDAVTSHAQVEDNRGRDQQVTAEEAQHAIKLAENQALKGCPAPLEPR</sequence>
<dbReference type="EMBL" id="JAUJLE010000828">
    <property type="protein sequence ID" value="KAK0950480.1"/>
    <property type="molecule type" value="Genomic_DNA"/>
</dbReference>
<comment type="caution">
    <text evidence="2">The sequence shown here is derived from an EMBL/GenBank/DDBJ whole genome shotgun (WGS) entry which is preliminary data.</text>
</comment>
<proteinExistence type="predicted"/>
<evidence type="ECO:0000256" key="1">
    <source>
        <dbReference type="SAM" id="MobiDB-lite"/>
    </source>
</evidence>
<gene>
    <name evidence="2" type="ORF">LTR91_025633</name>
</gene>
<reference evidence="2" key="1">
    <citation type="submission" date="2023-06" db="EMBL/GenBank/DDBJ databases">
        <title>Black Yeasts Isolated from many extreme environments.</title>
        <authorList>
            <person name="Coleine C."/>
            <person name="Stajich J.E."/>
            <person name="Selbmann L."/>
        </authorList>
    </citation>
    <scope>NUCLEOTIDE SEQUENCE</scope>
    <source>
        <strain evidence="2">CCFEE 5200</strain>
    </source>
</reference>
<organism evidence="2 3">
    <name type="scientific">Friedmanniomyces endolithicus</name>
    <dbReference type="NCBI Taxonomy" id="329885"/>
    <lineage>
        <taxon>Eukaryota</taxon>
        <taxon>Fungi</taxon>
        <taxon>Dikarya</taxon>
        <taxon>Ascomycota</taxon>
        <taxon>Pezizomycotina</taxon>
        <taxon>Dothideomycetes</taxon>
        <taxon>Dothideomycetidae</taxon>
        <taxon>Mycosphaerellales</taxon>
        <taxon>Teratosphaeriaceae</taxon>
        <taxon>Friedmanniomyces</taxon>
    </lineage>
</organism>
<evidence type="ECO:0000313" key="3">
    <source>
        <dbReference type="Proteomes" id="UP001175353"/>
    </source>
</evidence>
<dbReference type="AlphaFoldDB" id="A0AAN6JVS8"/>
<feature type="non-terminal residue" evidence="2">
    <location>
        <position position="1"/>
    </location>
</feature>
<evidence type="ECO:0000313" key="2">
    <source>
        <dbReference type="EMBL" id="KAK0950480.1"/>
    </source>
</evidence>
<protein>
    <submittedName>
        <fullName evidence="2">Uncharacterized protein</fullName>
    </submittedName>
</protein>
<dbReference type="Proteomes" id="UP001175353">
    <property type="component" value="Unassembled WGS sequence"/>
</dbReference>
<accession>A0AAN6JVS8</accession>